<dbReference type="RefSeq" id="WP_073373161.1">
    <property type="nucleotide sequence ID" value="NZ_FQXS01000001.1"/>
</dbReference>
<dbReference type="Pfam" id="PF25954">
    <property type="entry name" value="Beta-barrel_RND_2"/>
    <property type="match status" value="1"/>
</dbReference>
<dbReference type="SUPFAM" id="SSF111369">
    <property type="entry name" value="HlyD-like secretion proteins"/>
    <property type="match status" value="1"/>
</dbReference>
<dbReference type="Pfam" id="PF25876">
    <property type="entry name" value="HH_MFP_RND"/>
    <property type="match status" value="1"/>
</dbReference>
<dbReference type="Gene3D" id="1.10.287.470">
    <property type="entry name" value="Helix hairpin bin"/>
    <property type="match status" value="1"/>
</dbReference>
<dbReference type="FunFam" id="2.40.30.170:FF:000010">
    <property type="entry name" value="Efflux RND transporter periplasmic adaptor subunit"/>
    <property type="match status" value="1"/>
</dbReference>
<keyword evidence="7" id="KW-1185">Reference proteome</keyword>
<dbReference type="GO" id="GO:0015562">
    <property type="term" value="F:efflux transmembrane transporter activity"/>
    <property type="evidence" value="ECO:0007669"/>
    <property type="project" value="TreeGrafter"/>
</dbReference>
<sequence>MAKKSSFSGKKLLLFLALVLAGWGAIYLYKGEDDPTRLGPSREQAVVGVNTALVERRDLEENRVFSGTLIAEKRYDAAVKISGRVREIAVNLGDCIDKGELIARLDSEEYEQQLAQARAEIDVAQASLAQARSNLVAAERAYQRAIKLRDQQVASAAELETAETERLARQAGVSLAQAQVKQREAALRAAEVRLSYTTLTADWQNGDGSCRFVARRYVDEGDTIGANAPVVTLVDLSVLTAVINVAERDYAYLHVGQPATIIVDSFADRRFAGTVARLAPVFDETSRQARVEITVANPDHLLKAGMFARVQIELGRAEQTLAAPSTAIVQRLGVTGAFVVDNDTARFVPVTTGITDGNWLQVDGLPEGQQVVTLGHHLLSDGVPVSTAGDVDELPPQPRD</sequence>
<dbReference type="InterPro" id="IPR058637">
    <property type="entry name" value="YknX-like_C"/>
</dbReference>
<proteinExistence type="inferred from homology"/>
<dbReference type="GO" id="GO:1990281">
    <property type="term" value="C:efflux pump complex"/>
    <property type="evidence" value="ECO:0007669"/>
    <property type="project" value="TreeGrafter"/>
</dbReference>
<dbReference type="Gene3D" id="2.40.50.100">
    <property type="match status" value="1"/>
</dbReference>
<evidence type="ECO:0000256" key="2">
    <source>
        <dbReference type="SAM" id="Coils"/>
    </source>
</evidence>
<feature type="domain" description="Multidrug resistance protein MdtA-like alpha-helical hairpin" evidence="3">
    <location>
        <begin position="122"/>
        <end position="197"/>
    </location>
</feature>
<dbReference type="EMBL" id="FQXS01000001">
    <property type="protein sequence ID" value="SHH39694.1"/>
    <property type="molecule type" value="Genomic_DNA"/>
</dbReference>
<dbReference type="InterPro" id="IPR006143">
    <property type="entry name" value="RND_pump_MFP"/>
</dbReference>
<dbReference type="Pfam" id="PF25989">
    <property type="entry name" value="YknX_C"/>
    <property type="match status" value="1"/>
</dbReference>
<feature type="coiled-coil region" evidence="2">
    <location>
        <begin position="107"/>
        <end position="148"/>
    </location>
</feature>
<dbReference type="PANTHER" id="PTHR30469">
    <property type="entry name" value="MULTIDRUG RESISTANCE PROTEIN MDTA"/>
    <property type="match status" value="1"/>
</dbReference>
<evidence type="ECO:0000256" key="1">
    <source>
        <dbReference type="ARBA" id="ARBA00009477"/>
    </source>
</evidence>
<protein>
    <submittedName>
        <fullName evidence="6">HlyD family secretion protein</fullName>
    </submittedName>
</protein>
<evidence type="ECO:0000313" key="7">
    <source>
        <dbReference type="Proteomes" id="UP000184139"/>
    </source>
</evidence>
<gene>
    <name evidence="6" type="ORF">SAMN02745124_00435</name>
</gene>
<dbReference type="OrthoDB" id="9800209at2"/>
<feature type="domain" description="CusB-like beta-barrel" evidence="4">
    <location>
        <begin position="243"/>
        <end position="313"/>
    </location>
</feature>
<dbReference type="STRING" id="1121409.SAMN02745124_00435"/>
<dbReference type="Gene3D" id="2.40.30.170">
    <property type="match status" value="1"/>
</dbReference>
<dbReference type="Proteomes" id="UP000184139">
    <property type="component" value="Unassembled WGS sequence"/>
</dbReference>
<evidence type="ECO:0000259" key="3">
    <source>
        <dbReference type="Pfam" id="PF25876"/>
    </source>
</evidence>
<accession>A0A1M5SMG6</accession>
<evidence type="ECO:0000259" key="5">
    <source>
        <dbReference type="Pfam" id="PF25989"/>
    </source>
</evidence>
<dbReference type="NCBIfam" id="TIGR01730">
    <property type="entry name" value="RND_mfp"/>
    <property type="match status" value="1"/>
</dbReference>
<reference evidence="6 7" key="1">
    <citation type="submission" date="2016-11" db="EMBL/GenBank/DDBJ databases">
        <authorList>
            <person name="Jaros S."/>
            <person name="Januszkiewicz K."/>
            <person name="Wedrychowicz H."/>
        </authorList>
    </citation>
    <scope>NUCLEOTIDE SEQUENCE [LARGE SCALE GENOMIC DNA]</scope>
    <source>
        <strain evidence="6 7">DSM 9705</strain>
    </source>
</reference>
<feature type="domain" description="YknX-like C-terminal permuted SH3-like" evidence="5">
    <location>
        <begin position="322"/>
        <end position="386"/>
    </location>
</feature>
<dbReference type="AlphaFoldDB" id="A0A1M5SMG6"/>
<dbReference type="InterPro" id="IPR058792">
    <property type="entry name" value="Beta-barrel_RND_2"/>
</dbReference>
<organism evidence="6 7">
    <name type="scientific">Desulfofustis glycolicus DSM 9705</name>
    <dbReference type="NCBI Taxonomy" id="1121409"/>
    <lineage>
        <taxon>Bacteria</taxon>
        <taxon>Pseudomonadati</taxon>
        <taxon>Thermodesulfobacteriota</taxon>
        <taxon>Desulfobulbia</taxon>
        <taxon>Desulfobulbales</taxon>
        <taxon>Desulfocapsaceae</taxon>
        <taxon>Desulfofustis</taxon>
    </lineage>
</organism>
<name>A0A1M5SMG6_9BACT</name>
<keyword evidence="2" id="KW-0175">Coiled coil</keyword>
<comment type="similarity">
    <text evidence="1">Belongs to the membrane fusion protein (MFP) (TC 8.A.1) family.</text>
</comment>
<evidence type="ECO:0000313" key="6">
    <source>
        <dbReference type="EMBL" id="SHH39694.1"/>
    </source>
</evidence>
<dbReference type="Gene3D" id="2.40.420.20">
    <property type="match status" value="1"/>
</dbReference>
<dbReference type="InterPro" id="IPR058624">
    <property type="entry name" value="MdtA-like_HH"/>
</dbReference>
<evidence type="ECO:0000259" key="4">
    <source>
        <dbReference type="Pfam" id="PF25954"/>
    </source>
</evidence>